<dbReference type="Proteomes" id="UP000224854">
    <property type="component" value="Unassembled WGS sequence"/>
</dbReference>
<proteinExistence type="predicted"/>
<evidence type="ECO:0000313" key="3">
    <source>
        <dbReference type="EMBL" id="PHH70303.1"/>
    </source>
</evidence>
<dbReference type="EMBL" id="NJEU01000816">
    <property type="protein sequence ID" value="PHH70303.1"/>
    <property type="molecule type" value="Genomic_DNA"/>
</dbReference>
<keyword evidence="4" id="KW-1185">Reference proteome</keyword>
<feature type="domain" description="LAA1-like C-terminal TPR repeats" evidence="2">
    <location>
        <begin position="1"/>
        <end position="67"/>
    </location>
</feature>
<dbReference type="Pfam" id="PF25808">
    <property type="entry name" value="TPR_LAA1_C"/>
    <property type="match status" value="1"/>
</dbReference>
<name>A0A2C5YRP6_9HYPO</name>
<protein>
    <recommendedName>
        <fullName evidence="2">LAA1-like C-terminal TPR repeats domain-containing protein</fullName>
    </recommendedName>
</protein>
<accession>A0A2C5YRP6</accession>
<evidence type="ECO:0000259" key="2">
    <source>
        <dbReference type="Pfam" id="PF25808"/>
    </source>
</evidence>
<feature type="region of interest" description="Disordered" evidence="1">
    <location>
        <begin position="63"/>
        <end position="89"/>
    </location>
</feature>
<dbReference type="AlphaFoldDB" id="A0A2C5YRP6"/>
<sequence length="89" mass="9404">MALVVPALLAQATAHGPDSYAQISDRLLELAALDQHVFKAIVAAMADAQRTLLQDVIRLGRQATGHSDKPHAGTASEQPTITLKMDFGG</sequence>
<comment type="caution">
    <text evidence="3">The sequence shown here is derived from an EMBL/GenBank/DDBJ whole genome shotgun (WGS) entry which is preliminary data.</text>
</comment>
<gene>
    <name evidence="3" type="ORF">CDD82_7218</name>
</gene>
<evidence type="ECO:0000256" key="1">
    <source>
        <dbReference type="SAM" id="MobiDB-lite"/>
    </source>
</evidence>
<dbReference type="InterPro" id="IPR057981">
    <property type="entry name" value="TPR_LAA1-like_C"/>
</dbReference>
<dbReference type="OrthoDB" id="5224615at2759"/>
<organism evidence="3 4">
    <name type="scientific">Ophiocordyceps australis</name>
    <dbReference type="NCBI Taxonomy" id="1399860"/>
    <lineage>
        <taxon>Eukaryota</taxon>
        <taxon>Fungi</taxon>
        <taxon>Dikarya</taxon>
        <taxon>Ascomycota</taxon>
        <taxon>Pezizomycotina</taxon>
        <taxon>Sordariomycetes</taxon>
        <taxon>Hypocreomycetidae</taxon>
        <taxon>Hypocreales</taxon>
        <taxon>Ophiocordycipitaceae</taxon>
        <taxon>Ophiocordyceps</taxon>
    </lineage>
</organism>
<evidence type="ECO:0000313" key="4">
    <source>
        <dbReference type="Proteomes" id="UP000224854"/>
    </source>
</evidence>
<reference evidence="3 4" key="1">
    <citation type="submission" date="2017-06" db="EMBL/GenBank/DDBJ databases">
        <title>Ant-infecting Ophiocordyceps genomes reveal a high diversity of potential behavioral manipulation genes and a possible major role for enterotoxins.</title>
        <authorList>
            <person name="De Bekker C."/>
            <person name="Evans H.C."/>
            <person name="Brachmann A."/>
            <person name="Hughes D.P."/>
        </authorList>
    </citation>
    <scope>NUCLEOTIDE SEQUENCE [LARGE SCALE GENOMIC DNA]</scope>
    <source>
        <strain evidence="3 4">1348a</strain>
    </source>
</reference>